<keyword evidence="2 3" id="KW-0175">Coiled coil</keyword>
<keyword evidence="5" id="KW-0812">Transmembrane</keyword>
<dbReference type="Proteomes" id="UP000005561">
    <property type="component" value="Unassembled WGS sequence"/>
</dbReference>
<dbReference type="Pfam" id="PF25984">
    <property type="entry name" value="BSH_YknX"/>
    <property type="match status" value="1"/>
</dbReference>
<keyword evidence="9" id="KW-1185">Reference proteome</keyword>
<evidence type="ECO:0000256" key="5">
    <source>
        <dbReference type="SAM" id="Phobius"/>
    </source>
</evidence>
<evidence type="ECO:0000256" key="2">
    <source>
        <dbReference type="ARBA" id="ARBA00023054"/>
    </source>
</evidence>
<dbReference type="InterPro" id="IPR058639">
    <property type="entry name" value="BSH_YknX-like"/>
</dbReference>
<evidence type="ECO:0000256" key="1">
    <source>
        <dbReference type="ARBA" id="ARBA00004196"/>
    </source>
</evidence>
<comment type="subcellular location">
    <subcellularLocation>
        <location evidence="1">Cell envelope</location>
    </subcellularLocation>
</comment>
<sequence length="514" mass="56269">MVRYSVRKGRHGKMKKKKIWIILLIIILAAGVGTAVWFFKFRDAGQQADSENTAFVDSVAMITGVGGSGRSNRFSGVVEAQRTVGVEVADGMKVKETYVTVGQEVKVGTKLFSYDTDEAQDSITQLEIDIENYEIEIESTNATIEQYEKERAKVSDSEKRAYTTSILTAQNSIRRAEYNIKSKQAEMESLKKQIANAVVTSELDGVVKTVNKNNSGGSDGSSGMSGLDSSTDENANAYITIMATGEYRIKGLINEQNMSELQVGSDVVVHSRVDESLTWKGIVDSIDTDNAQTSQSNVVYYGGSDNSMTNSSSYPFYVELEDSSGLMLGQHVYVELDNGQTEERTGMWLDAYYLITDENGEVTPYVWAANDSDRLEKREVTLGEFDEDLGQYEILDGLTADDYITIPYEGLQEGQTVIRNVDQDTGAMGGYDYSGDGMMEDGYDSSMDMLDGGYEDISGMDGADMGVIDEGYDEADMGVIDEGYDEADMGVIDEGYDDGDSAGYDSSAVVEEVP</sequence>
<dbReference type="AlphaFoldDB" id="C6LBZ2"/>
<proteinExistence type="predicted"/>
<name>C6LBZ2_9FIRM</name>
<keyword evidence="5" id="KW-0472">Membrane</keyword>
<dbReference type="Gene3D" id="2.40.50.100">
    <property type="match status" value="1"/>
</dbReference>
<feature type="region of interest" description="Disordered" evidence="4">
    <location>
        <begin position="210"/>
        <end position="229"/>
    </location>
</feature>
<dbReference type="EMBL" id="ACCL02000004">
    <property type="protein sequence ID" value="EET61945.1"/>
    <property type="molecule type" value="Genomic_DNA"/>
</dbReference>
<comment type="caution">
    <text evidence="8">The sequence shown here is derived from an EMBL/GenBank/DDBJ whole genome shotgun (WGS) entry which is preliminary data.</text>
</comment>
<feature type="coiled-coil region" evidence="3">
    <location>
        <begin position="116"/>
        <end position="200"/>
    </location>
</feature>
<feature type="transmembrane region" description="Helical" evidence="5">
    <location>
        <begin position="20"/>
        <end position="39"/>
    </location>
</feature>
<dbReference type="eggNOG" id="COG0845">
    <property type="taxonomic scope" value="Bacteria"/>
</dbReference>
<dbReference type="Pfam" id="PF25990">
    <property type="entry name" value="Beta-barrel_YknX"/>
    <property type="match status" value="1"/>
</dbReference>
<feature type="region of interest" description="Disordered" evidence="4">
    <location>
        <begin position="491"/>
        <end position="514"/>
    </location>
</feature>
<feature type="domain" description="YknX-like beta-barrel" evidence="7">
    <location>
        <begin position="248"/>
        <end position="335"/>
    </location>
</feature>
<dbReference type="InterPro" id="IPR058636">
    <property type="entry name" value="Beta-barrel_YknX"/>
</dbReference>
<reference evidence="8" key="1">
    <citation type="submission" date="2009-07" db="EMBL/GenBank/DDBJ databases">
        <authorList>
            <person name="Weinstock G."/>
            <person name="Sodergren E."/>
            <person name="Clifton S."/>
            <person name="Fulton L."/>
            <person name="Fulton B."/>
            <person name="Courtney L."/>
            <person name="Fronick C."/>
            <person name="Harrison M."/>
            <person name="Strong C."/>
            <person name="Farmer C."/>
            <person name="Delahaunty K."/>
            <person name="Markovic C."/>
            <person name="Hall O."/>
            <person name="Minx P."/>
            <person name="Tomlinson C."/>
            <person name="Mitreva M."/>
            <person name="Nelson J."/>
            <person name="Hou S."/>
            <person name="Wollam A."/>
            <person name="Pepin K.H."/>
            <person name="Johnson M."/>
            <person name="Bhonagiri V."/>
            <person name="Nash W.E."/>
            <person name="Warren W."/>
            <person name="Chinwalla A."/>
            <person name="Mardis E.R."/>
            <person name="Wilson R.K."/>
        </authorList>
    </citation>
    <scope>NUCLEOTIDE SEQUENCE [LARGE SCALE GENOMIC DNA]</scope>
    <source>
        <strain evidence="8">DSM 14469</strain>
    </source>
</reference>
<dbReference type="Gene3D" id="2.40.420.20">
    <property type="match status" value="1"/>
</dbReference>
<dbReference type="InterPro" id="IPR050465">
    <property type="entry name" value="UPF0194_transport"/>
</dbReference>
<protein>
    <submittedName>
        <fullName evidence="8">Efflux transporter, RND family, MFP subunit</fullName>
    </submittedName>
</protein>
<keyword evidence="5" id="KW-1133">Transmembrane helix</keyword>
<dbReference type="PANTHER" id="PTHR32347:SF14">
    <property type="entry name" value="EFFLUX SYSTEM COMPONENT YKNX-RELATED"/>
    <property type="match status" value="1"/>
</dbReference>
<organism evidence="8 9">
    <name type="scientific">Marvinbryantia formatexigens DSM 14469</name>
    <dbReference type="NCBI Taxonomy" id="478749"/>
    <lineage>
        <taxon>Bacteria</taxon>
        <taxon>Bacillati</taxon>
        <taxon>Bacillota</taxon>
        <taxon>Clostridia</taxon>
        <taxon>Lachnospirales</taxon>
        <taxon>Lachnospiraceae</taxon>
        <taxon>Marvinbryantia</taxon>
    </lineage>
</organism>
<evidence type="ECO:0000259" key="7">
    <source>
        <dbReference type="Pfam" id="PF25990"/>
    </source>
</evidence>
<feature type="domain" description="YknX-like barrel-sandwich hybrid" evidence="6">
    <location>
        <begin position="93"/>
        <end position="220"/>
    </location>
</feature>
<evidence type="ECO:0000313" key="9">
    <source>
        <dbReference type="Proteomes" id="UP000005561"/>
    </source>
</evidence>
<evidence type="ECO:0000259" key="6">
    <source>
        <dbReference type="Pfam" id="PF25984"/>
    </source>
</evidence>
<dbReference type="GO" id="GO:0030313">
    <property type="term" value="C:cell envelope"/>
    <property type="evidence" value="ECO:0007669"/>
    <property type="project" value="UniProtKB-SubCell"/>
</dbReference>
<dbReference type="Gene3D" id="1.10.287.470">
    <property type="entry name" value="Helix hairpin bin"/>
    <property type="match status" value="1"/>
</dbReference>
<dbReference type="STRING" id="168384.SAMN05660368_00513"/>
<evidence type="ECO:0000313" key="8">
    <source>
        <dbReference type="EMBL" id="EET61945.1"/>
    </source>
</evidence>
<evidence type="ECO:0000256" key="4">
    <source>
        <dbReference type="SAM" id="MobiDB-lite"/>
    </source>
</evidence>
<evidence type="ECO:0000256" key="3">
    <source>
        <dbReference type="SAM" id="Coils"/>
    </source>
</evidence>
<dbReference type="PANTHER" id="PTHR32347">
    <property type="entry name" value="EFFLUX SYSTEM COMPONENT YKNX-RELATED"/>
    <property type="match status" value="1"/>
</dbReference>
<gene>
    <name evidence="8" type="ORF">BRYFOR_06139</name>
</gene>
<accession>C6LBZ2</accession>